<reference evidence="1" key="2">
    <citation type="submission" date="2020-05" db="UniProtKB">
        <authorList>
            <consortium name="EnsemblMetazoa"/>
        </authorList>
    </citation>
    <scope>IDENTIFICATION</scope>
    <source>
        <strain evidence="1">IAEA</strain>
    </source>
</reference>
<dbReference type="VEuPathDB" id="VectorBase:GBRI005321"/>
<dbReference type="AlphaFoldDB" id="A0A1A9W3S2"/>
<name>A0A1A9W3S2_9MUSC</name>
<organism evidence="1 2">
    <name type="scientific">Glossina brevipalpis</name>
    <dbReference type="NCBI Taxonomy" id="37001"/>
    <lineage>
        <taxon>Eukaryota</taxon>
        <taxon>Metazoa</taxon>
        <taxon>Ecdysozoa</taxon>
        <taxon>Arthropoda</taxon>
        <taxon>Hexapoda</taxon>
        <taxon>Insecta</taxon>
        <taxon>Pterygota</taxon>
        <taxon>Neoptera</taxon>
        <taxon>Endopterygota</taxon>
        <taxon>Diptera</taxon>
        <taxon>Brachycera</taxon>
        <taxon>Muscomorpha</taxon>
        <taxon>Hippoboscoidea</taxon>
        <taxon>Glossinidae</taxon>
        <taxon>Glossina</taxon>
    </lineage>
</organism>
<protein>
    <submittedName>
        <fullName evidence="1">Uncharacterized protein</fullName>
    </submittedName>
</protein>
<sequence length="126" mass="14033">MATNTMHYNEMDDKRQLLCCICTKAYDDNDDEDGEQVGLRSMDMCPCWHGKNCNTAEQGIRTFGLFYIYVLDTVACLYGGLDLLLPARLVLGCSSPPHTVVFKLLMLRICLTLGKGIMNNSVLVSS</sequence>
<dbReference type="EnsemblMetazoa" id="GBRI005321-RA">
    <property type="protein sequence ID" value="GBRI005321-PA"/>
    <property type="gene ID" value="GBRI005321"/>
</dbReference>
<proteinExistence type="predicted"/>
<reference evidence="2" key="1">
    <citation type="submission" date="2014-03" db="EMBL/GenBank/DDBJ databases">
        <authorList>
            <person name="Aksoy S."/>
            <person name="Warren W."/>
            <person name="Wilson R.K."/>
        </authorList>
    </citation>
    <scope>NUCLEOTIDE SEQUENCE [LARGE SCALE GENOMIC DNA]</scope>
    <source>
        <strain evidence="2">IAEA</strain>
    </source>
</reference>
<dbReference type="Proteomes" id="UP000091820">
    <property type="component" value="Unassembled WGS sequence"/>
</dbReference>
<evidence type="ECO:0000313" key="2">
    <source>
        <dbReference type="Proteomes" id="UP000091820"/>
    </source>
</evidence>
<accession>A0A1A9W3S2</accession>
<keyword evidence="2" id="KW-1185">Reference proteome</keyword>
<evidence type="ECO:0000313" key="1">
    <source>
        <dbReference type="EnsemblMetazoa" id="GBRI005321-PA"/>
    </source>
</evidence>